<feature type="transmembrane region" description="Helical" evidence="5">
    <location>
        <begin position="140"/>
        <end position="157"/>
    </location>
</feature>
<dbReference type="Pfam" id="PF01381">
    <property type="entry name" value="HTH_3"/>
    <property type="match status" value="1"/>
</dbReference>
<dbReference type="SMART" id="SM00530">
    <property type="entry name" value="HTH_XRE"/>
    <property type="match status" value="1"/>
</dbReference>
<evidence type="ECO:0000313" key="8">
    <source>
        <dbReference type="Proteomes" id="UP001597459"/>
    </source>
</evidence>
<dbReference type="InterPro" id="IPR019109">
    <property type="entry name" value="MamF_MmsF"/>
</dbReference>
<dbReference type="EMBL" id="JBHULX010000003">
    <property type="protein sequence ID" value="MFD2590072.1"/>
    <property type="molecule type" value="Genomic_DNA"/>
</dbReference>
<feature type="transmembrane region" description="Helical" evidence="5">
    <location>
        <begin position="111"/>
        <end position="134"/>
    </location>
</feature>
<feature type="transmembrane region" description="Helical" evidence="5">
    <location>
        <begin position="74"/>
        <end position="99"/>
    </location>
</feature>
<reference evidence="8" key="1">
    <citation type="journal article" date="2019" name="Int. J. Syst. Evol. Microbiol.">
        <title>The Global Catalogue of Microorganisms (GCM) 10K type strain sequencing project: providing services to taxonomists for standard genome sequencing and annotation.</title>
        <authorList>
            <consortium name="The Broad Institute Genomics Platform"/>
            <consortium name="The Broad Institute Genome Sequencing Center for Infectious Disease"/>
            <person name="Wu L."/>
            <person name="Ma J."/>
        </authorList>
    </citation>
    <scope>NUCLEOTIDE SEQUENCE [LARGE SCALE GENOMIC DNA]</scope>
    <source>
        <strain evidence="8">KCTC 42423</strain>
    </source>
</reference>
<organism evidence="7 8">
    <name type="scientific">Aquimarina hainanensis</name>
    <dbReference type="NCBI Taxonomy" id="1578017"/>
    <lineage>
        <taxon>Bacteria</taxon>
        <taxon>Pseudomonadati</taxon>
        <taxon>Bacteroidota</taxon>
        <taxon>Flavobacteriia</taxon>
        <taxon>Flavobacteriales</taxon>
        <taxon>Flavobacteriaceae</taxon>
        <taxon>Aquimarina</taxon>
    </lineage>
</organism>
<gene>
    <name evidence="7" type="ORF">ACFSTE_04470</name>
</gene>
<keyword evidence="3 5" id="KW-1133">Transmembrane helix</keyword>
<dbReference type="InterPro" id="IPR010982">
    <property type="entry name" value="Lambda_DNA-bd_dom_sf"/>
</dbReference>
<name>A0ABW5N3H9_9FLAO</name>
<dbReference type="Proteomes" id="UP001597459">
    <property type="component" value="Unassembled WGS sequence"/>
</dbReference>
<keyword evidence="8" id="KW-1185">Reference proteome</keyword>
<dbReference type="InterPro" id="IPR001387">
    <property type="entry name" value="Cro/C1-type_HTH"/>
</dbReference>
<evidence type="ECO:0000256" key="4">
    <source>
        <dbReference type="ARBA" id="ARBA00023136"/>
    </source>
</evidence>
<dbReference type="Pfam" id="PF09685">
    <property type="entry name" value="MamF_MmsF"/>
    <property type="match status" value="1"/>
</dbReference>
<dbReference type="CDD" id="cd00093">
    <property type="entry name" value="HTH_XRE"/>
    <property type="match status" value="1"/>
</dbReference>
<protein>
    <submittedName>
        <fullName evidence="7">Helix-turn-helix domain-containing protein</fullName>
    </submittedName>
</protein>
<evidence type="ECO:0000259" key="6">
    <source>
        <dbReference type="PROSITE" id="PS50943"/>
    </source>
</evidence>
<comment type="caution">
    <text evidence="7">The sequence shown here is derived from an EMBL/GenBank/DDBJ whole genome shotgun (WGS) entry which is preliminary data.</text>
</comment>
<dbReference type="Gene3D" id="1.10.260.40">
    <property type="entry name" value="lambda repressor-like DNA-binding domains"/>
    <property type="match status" value="1"/>
</dbReference>
<dbReference type="PROSITE" id="PS50943">
    <property type="entry name" value="HTH_CROC1"/>
    <property type="match status" value="1"/>
</dbReference>
<evidence type="ECO:0000256" key="1">
    <source>
        <dbReference type="ARBA" id="ARBA00004141"/>
    </source>
</evidence>
<comment type="subcellular location">
    <subcellularLocation>
        <location evidence="1">Membrane</location>
        <topology evidence="1">Multi-pass membrane protein</topology>
    </subcellularLocation>
</comment>
<evidence type="ECO:0000256" key="2">
    <source>
        <dbReference type="ARBA" id="ARBA00022692"/>
    </source>
</evidence>
<evidence type="ECO:0000313" key="7">
    <source>
        <dbReference type="EMBL" id="MFD2590072.1"/>
    </source>
</evidence>
<dbReference type="RefSeq" id="WP_378255843.1">
    <property type="nucleotide sequence ID" value="NZ_JBHSJV010000001.1"/>
</dbReference>
<keyword evidence="4 5" id="KW-0472">Membrane</keyword>
<dbReference type="SUPFAM" id="SSF47413">
    <property type="entry name" value="lambda repressor-like DNA-binding domains"/>
    <property type="match status" value="1"/>
</dbReference>
<proteinExistence type="predicted"/>
<keyword evidence="2 5" id="KW-0812">Transmembrane</keyword>
<feature type="domain" description="HTH cro/C1-type" evidence="6">
    <location>
        <begin position="4"/>
        <end position="57"/>
    </location>
</feature>
<accession>A0ABW5N3H9</accession>
<sequence>MARLQEHREKLNLTQKELSNISGISIRTIQRIESGVPPKGYTLKTLAKTLAINENDLLEEKEVTEQIDYTLLNIINLSSLLVSFIPIINFLTPLTIAILKKQYNLQTKQIINIQVLWTILFLVILALGTFINAGNLIRDFFITILFLLILANLFIILRNSIEINKNKKLYFSLKIRIL</sequence>
<evidence type="ECO:0000256" key="5">
    <source>
        <dbReference type="SAM" id="Phobius"/>
    </source>
</evidence>
<evidence type="ECO:0000256" key="3">
    <source>
        <dbReference type="ARBA" id="ARBA00022989"/>
    </source>
</evidence>